<dbReference type="Proteomes" id="UP000292262">
    <property type="component" value="Unassembled WGS sequence"/>
</dbReference>
<evidence type="ECO:0000313" key="2">
    <source>
        <dbReference type="Proteomes" id="UP000292262"/>
    </source>
</evidence>
<sequence length="187" mass="21699">MKRNIFICVLLCFQWIIAQNQFQHSSRYLVSTHISDQDQKQVYTFHILNAEKDQKVMSTLTINDTELFEDIFVTTLENPGLKGVSEVIKVEVEYLACCAYVDAYYFLVNTSGEVIELPQVKNVYCQNADMDYQYIFPGQEYGIEANILKTQTFYTEQAKVKYVNLKQSYSWNGSTYDLSKTNAITSY</sequence>
<dbReference type="OrthoDB" id="1441717at2"/>
<accession>A0A4V2F7F8</accession>
<organism evidence="1 2">
    <name type="scientific">Aquimarina brevivitae</name>
    <dbReference type="NCBI Taxonomy" id="323412"/>
    <lineage>
        <taxon>Bacteria</taxon>
        <taxon>Pseudomonadati</taxon>
        <taxon>Bacteroidota</taxon>
        <taxon>Flavobacteriia</taxon>
        <taxon>Flavobacteriales</taxon>
        <taxon>Flavobacteriaceae</taxon>
        <taxon>Aquimarina</taxon>
    </lineage>
</organism>
<dbReference type="EMBL" id="SGXE01000001">
    <property type="protein sequence ID" value="RZS99669.1"/>
    <property type="molecule type" value="Genomic_DNA"/>
</dbReference>
<protein>
    <submittedName>
        <fullName evidence="1">Uncharacterized protein</fullName>
    </submittedName>
</protein>
<dbReference type="AlphaFoldDB" id="A0A4V2F7F8"/>
<proteinExistence type="predicted"/>
<comment type="caution">
    <text evidence="1">The sequence shown here is derived from an EMBL/GenBank/DDBJ whole genome shotgun (WGS) entry which is preliminary data.</text>
</comment>
<evidence type="ECO:0000313" key="1">
    <source>
        <dbReference type="EMBL" id="RZS99669.1"/>
    </source>
</evidence>
<keyword evidence="2" id="KW-1185">Reference proteome</keyword>
<dbReference type="RefSeq" id="WP_130285492.1">
    <property type="nucleotide sequence ID" value="NZ_SGXE01000001.1"/>
</dbReference>
<name>A0A4V2F7F8_9FLAO</name>
<reference evidence="1 2" key="1">
    <citation type="submission" date="2019-02" db="EMBL/GenBank/DDBJ databases">
        <title>Genomic Encyclopedia of Type Strains, Phase IV (KMG-IV): sequencing the most valuable type-strain genomes for metagenomic binning, comparative biology and taxonomic classification.</title>
        <authorList>
            <person name="Goeker M."/>
        </authorList>
    </citation>
    <scope>NUCLEOTIDE SEQUENCE [LARGE SCALE GENOMIC DNA]</scope>
    <source>
        <strain evidence="1 2">DSM 17196</strain>
    </source>
</reference>
<gene>
    <name evidence="1" type="ORF">EV197_0892</name>
</gene>